<evidence type="ECO:0000313" key="1">
    <source>
        <dbReference type="EMBL" id="QEZ47478.1"/>
    </source>
</evidence>
<dbReference type="AlphaFoldDB" id="A0A5P3VNC9"/>
<protein>
    <submittedName>
        <fullName evidence="1">Uncharacterized protein</fullName>
    </submittedName>
</protein>
<evidence type="ECO:0000313" key="2">
    <source>
        <dbReference type="Proteomes" id="UP000325743"/>
    </source>
</evidence>
<organism evidence="1 2">
    <name type="scientific">Cupriavidus oxalaticus</name>
    <dbReference type="NCBI Taxonomy" id="96344"/>
    <lineage>
        <taxon>Bacteria</taxon>
        <taxon>Pseudomonadati</taxon>
        <taxon>Pseudomonadota</taxon>
        <taxon>Betaproteobacteria</taxon>
        <taxon>Burkholderiales</taxon>
        <taxon>Burkholderiaceae</taxon>
        <taxon>Cupriavidus</taxon>
    </lineage>
</organism>
<reference evidence="1 2" key="1">
    <citation type="submission" date="2018-09" db="EMBL/GenBank/DDBJ databases">
        <title>Complete genome sequence of Cupriavidus oxalaticus T2, a bacterium capable of phenol tolerance and degradation.</title>
        <authorList>
            <person name="Yan J."/>
        </authorList>
    </citation>
    <scope>NUCLEOTIDE SEQUENCE [LARGE SCALE GENOMIC DNA]</scope>
    <source>
        <strain evidence="1 2">T2</strain>
    </source>
</reference>
<dbReference type="EMBL" id="CP032519">
    <property type="protein sequence ID" value="QEZ47478.1"/>
    <property type="molecule type" value="Genomic_DNA"/>
</dbReference>
<dbReference type="Proteomes" id="UP000325743">
    <property type="component" value="Chromosome 2"/>
</dbReference>
<name>A0A5P3VNC9_9BURK</name>
<sequence length="81" mass="9890">MKAFPQNLILEFDLPSFFHLPVLAASRHIWRIYHVKERLWLPLLLLLLLENVLQYHRTLDVLRRNVLGVRDWAYANYHRKK</sequence>
<accession>A0A5P3VNC9</accession>
<proteinExistence type="predicted"/>
<gene>
    <name evidence="1" type="ORF">D2917_25465</name>
</gene>